<keyword evidence="4" id="KW-1185">Reference proteome</keyword>
<comment type="caution">
    <text evidence="3">The sequence shown here is derived from an EMBL/GenBank/DDBJ whole genome shotgun (WGS) entry which is preliminary data.</text>
</comment>
<dbReference type="InterPro" id="IPR008207">
    <property type="entry name" value="Sig_transdc_His_kin_Hpt_dom"/>
</dbReference>
<protein>
    <submittedName>
        <fullName evidence="3">Hpt domain-containing protein</fullName>
    </submittedName>
</protein>
<dbReference type="CDD" id="cd00088">
    <property type="entry name" value="HPT"/>
    <property type="match status" value="1"/>
</dbReference>
<dbReference type="EMBL" id="JAFITO010000001">
    <property type="protein sequence ID" value="MBN4067957.1"/>
    <property type="molecule type" value="Genomic_DNA"/>
</dbReference>
<dbReference type="SUPFAM" id="SSF47226">
    <property type="entry name" value="Histidine-containing phosphotransfer domain, HPT domain"/>
    <property type="match status" value="1"/>
</dbReference>
<dbReference type="Pfam" id="PF01627">
    <property type="entry name" value="Hpt"/>
    <property type="match status" value="1"/>
</dbReference>
<proteinExistence type="predicted"/>
<evidence type="ECO:0000313" key="3">
    <source>
        <dbReference type="EMBL" id="MBN4067957.1"/>
    </source>
</evidence>
<accession>A0ABS3ASQ2</accession>
<dbReference type="Proteomes" id="UP000717534">
    <property type="component" value="Unassembled WGS sequence"/>
</dbReference>
<gene>
    <name evidence="3" type="ORF">JYU06_00320</name>
</gene>
<name>A0ABS3ASQ2_9BACT</name>
<keyword evidence="1" id="KW-0597">Phosphoprotein</keyword>
<dbReference type="PROSITE" id="PS50894">
    <property type="entry name" value="HPT"/>
    <property type="match status" value="1"/>
</dbReference>
<organism evidence="3 4">
    <name type="scientific">Desulfotalea psychrophila</name>
    <dbReference type="NCBI Taxonomy" id="84980"/>
    <lineage>
        <taxon>Bacteria</taxon>
        <taxon>Pseudomonadati</taxon>
        <taxon>Thermodesulfobacteriota</taxon>
        <taxon>Desulfobulbia</taxon>
        <taxon>Desulfobulbales</taxon>
        <taxon>Desulfocapsaceae</taxon>
        <taxon>Desulfotalea</taxon>
    </lineage>
</organism>
<feature type="modified residue" description="Phosphohistidine" evidence="1">
    <location>
        <position position="57"/>
    </location>
</feature>
<dbReference type="Gene3D" id="1.20.120.160">
    <property type="entry name" value="HPT domain"/>
    <property type="match status" value="1"/>
</dbReference>
<evidence type="ECO:0000259" key="2">
    <source>
        <dbReference type="PROSITE" id="PS50894"/>
    </source>
</evidence>
<evidence type="ECO:0000256" key="1">
    <source>
        <dbReference type="PROSITE-ProRule" id="PRU00110"/>
    </source>
</evidence>
<sequence length="107" mass="11442">MSDLKWDKAFALEQVADDEGLLQELVEIFKESALSDLAGIQQGIEKGDAVMGEASAHSIKGAAASLGFHGLREVTEAMETDCRNGSLGVVTAQLPELEKLLDLLQEV</sequence>
<dbReference type="InterPro" id="IPR036641">
    <property type="entry name" value="HPT_dom_sf"/>
</dbReference>
<evidence type="ECO:0000313" key="4">
    <source>
        <dbReference type="Proteomes" id="UP000717534"/>
    </source>
</evidence>
<feature type="domain" description="HPt" evidence="2">
    <location>
        <begin position="18"/>
        <end position="107"/>
    </location>
</feature>
<reference evidence="3 4" key="1">
    <citation type="submission" date="2021-02" db="EMBL/GenBank/DDBJ databases">
        <title>Activity-based single-cell genomes from oceanic crustal fluid captures similar information to metagenomic and metatranscriptomic surveys with orders of magnitude less sampling.</title>
        <authorList>
            <person name="D'Angelo T.S."/>
            <person name="Orcutt B.N."/>
        </authorList>
    </citation>
    <scope>NUCLEOTIDE SEQUENCE [LARGE SCALE GENOMIC DNA]</scope>
    <source>
        <strain evidence="3">AH-315-G02</strain>
    </source>
</reference>